<dbReference type="AlphaFoldDB" id="A0A3R6HH14"/>
<comment type="caution">
    <text evidence="1">The sequence shown here is derived from an EMBL/GenBank/DDBJ whole genome shotgun (WGS) entry which is preliminary data.</text>
</comment>
<sequence length="144" mass="16919">MATARRGTRMLKASDIMKRKGIVQKQMDMNKFNEVIENFFMTHEPKDTILLTPKRFIEMDNPPEGDFIDYLDVSVWEKKSEDPDDPFDFIDYQFMKKNGMLRPILVVNEPFIGNAAGWLRDFCGFTVKSRTRKKKKEYIVSLPV</sequence>
<proteinExistence type="predicted"/>
<evidence type="ECO:0000313" key="2">
    <source>
        <dbReference type="Proteomes" id="UP000286501"/>
    </source>
</evidence>
<dbReference type="Proteomes" id="UP000286501">
    <property type="component" value="Unassembled WGS sequence"/>
</dbReference>
<reference evidence="1 2" key="1">
    <citation type="submission" date="2018-08" db="EMBL/GenBank/DDBJ databases">
        <title>A genome reference for cultivated species of the human gut microbiota.</title>
        <authorList>
            <person name="Zou Y."/>
            <person name="Xue W."/>
            <person name="Luo G."/>
        </authorList>
    </citation>
    <scope>NUCLEOTIDE SEQUENCE [LARGE SCALE GENOMIC DNA]</scope>
    <source>
        <strain evidence="1 2">AM22-1</strain>
    </source>
</reference>
<gene>
    <name evidence="1" type="ORF">DW250_03345</name>
</gene>
<evidence type="ECO:0000313" key="1">
    <source>
        <dbReference type="EMBL" id="RHG68114.1"/>
    </source>
</evidence>
<dbReference type="EMBL" id="QRIN01000009">
    <property type="protein sequence ID" value="RHG68114.1"/>
    <property type="molecule type" value="Genomic_DNA"/>
</dbReference>
<name>A0A3R6HH14_9BACT</name>
<dbReference type="RefSeq" id="WP_118200327.1">
    <property type="nucleotide sequence ID" value="NZ_QRIE01000015.1"/>
</dbReference>
<organism evidence="1 2">
    <name type="scientific">Segatella copri</name>
    <dbReference type="NCBI Taxonomy" id="165179"/>
    <lineage>
        <taxon>Bacteria</taxon>
        <taxon>Pseudomonadati</taxon>
        <taxon>Bacteroidota</taxon>
        <taxon>Bacteroidia</taxon>
        <taxon>Bacteroidales</taxon>
        <taxon>Prevotellaceae</taxon>
        <taxon>Segatella</taxon>
    </lineage>
</organism>
<accession>A0A3R6HH14</accession>
<protein>
    <submittedName>
        <fullName evidence="1">Uncharacterized protein</fullName>
    </submittedName>
</protein>